<gene>
    <name evidence="1" type="ORF">FisN_5Hh152</name>
</gene>
<sequence length="109" mass="12454">MIDDASNNAQCDSSFIEIKLLLRNNNNKKIKMTKYDDCSWKDLPEDAKKAAKVLGYKKKTWDEDLEVAVDDKEWDELTDEQQEAAKVLGYTEESWNADDSDSEGCCGCF</sequence>
<organism evidence="1 2">
    <name type="scientific">Fistulifera solaris</name>
    <name type="common">Oleaginous diatom</name>
    <dbReference type="NCBI Taxonomy" id="1519565"/>
    <lineage>
        <taxon>Eukaryota</taxon>
        <taxon>Sar</taxon>
        <taxon>Stramenopiles</taxon>
        <taxon>Ochrophyta</taxon>
        <taxon>Bacillariophyta</taxon>
        <taxon>Bacillariophyceae</taxon>
        <taxon>Bacillariophycidae</taxon>
        <taxon>Naviculales</taxon>
        <taxon>Naviculaceae</taxon>
        <taxon>Fistulifera</taxon>
    </lineage>
</organism>
<dbReference type="Proteomes" id="UP000198406">
    <property type="component" value="Unassembled WGS sequence"/>
</dbReference>
<accession>A0A1Z5JU03</accession>
<protein>
    <submittedName>
        <fullName evidence="1">Uncharacterized protein</fullName>
    </submittedName>
</protein>
<evidence type="ECO:0000313" key="1">
    <source>
        <dbReference type="EMBL" id="GAX17500.1"/>
    </source>
</evidence>
<dbReference type="InParanoid" id="A0A1Z5JU03"/>
<proteinExistence type="predicted"/>
<name>A0A1Z5JU03_FISSO</name>
<reference evidence="1 2" key="1">
    <citation type="journal article" date="2015" name="Plant Cell">
        <title>Oil accumulation by the oleaginous diatom Fistulifera solaris as revealed by the genome and transcriptome.</title>
        <authorList>
            <person name="Tanaka T."/>
            <person name="Maeda Y."/>
            <person name="Veluchamy A."/>
            <person name="Tanaka M."/>
            <person name="Abida H."/>
            <person name="Marechal E."/>
            <person name="Bowler C."/>
            <person name="Muto M."/>
            <person name="Sunaga Y."/>
            <person name="Tanaka M."/>
            <person name="Yoshino T."/>
            <person name="Taniguchi T."/>
            <person name="Fukuda Y."/>
            <person name="Nemoto M."/>
            <person name="Matsumoto M."/>
            <person name="Wong P.S."/>
            <person name="Aburatani S."/>
            <person name="Fujibuchi W."/>
        </authorList>
    </citation>
    <scope>NUCLEOTIDE SEQUENCE [LARGE SCALE GENOMIC DNA]</scope>
    <source>
        <strain evidence="1 2">JPCC DA0580</strain>
    </source>
</reference>
<evidence type="ECO:0000313" key="2">
    <source>
        <dbReference type="Proteomes" id="UP000198406"/>
    </source>
</evidence>
<dbReference type="EMBL" id="BDSP01000117">
    <property type="protein sequence ID" value="GAX17500.1"/>
    <property type="molecule type" value="Genomic_DNA"/>
</dbReference>
<dbReference type="AlphaFoldDB" id="A0A1Z5JU03"/>
<comment type="caution">
    <text evidence="1">The sequence shown here is derived from an EMBL/GenBank/DDBJ whole genome shotgun (WGS) entry which is preliminary data.</text>
</comment>
<keyword evidence="2" id="KW-1185">Reference proteome</keyword>
<dbReference type="OrthoDB" id="49186at2759"/>